<gene>
    <name evidence="4" type="ORF">BV898_13794</name>
</gene>
<comment type="caution">
    <text evidence="4">The sequence shown here is derived from an EMBL/GenBank/DDBJ whole genome shotgun (WGS) entry which is preliminary data.</text>
</comment>
<dbReference type="Gene3D" id="3.90.70.130">
    <property type="match status" value="1"/>
</dbReference>
<dbReference type="InterPro" id="IPR012462">
    <property type="entry name" value="UFSP1/2_DUB_cat"/>
</dbReference>
<evidence type="ECO:0000313" key="4">
    <source>
        <dbReference type="EMBL" id="OQV11916.1"/>
    </source>
</evidence>
<dbReference type="Proteomes" id="UP000192578">
    <property type="component" value="Unassembled WGS sequence"/>
</dbReference>
<keyword evidence="5" id="KW-1185">Reference proteome</keyword>
<reference evidence="5" key="1">
    <citation type="submission" date="2017-01" db="EMBL/GenBank/DDBJ databases">
        <title>Comparative genomics of anhydrobiosis in the tardigrade Hypsibius dujardini.</title>
        <authorList>
            <person name="Yoshida Y."/>
            <person name="Koutsovoulos G."/>
            <person name="Laetsch D."/>
            <person name="Stevens L."/>
            <person name="Kumar S."/>
            <person name="Horikawa D."/>
            <person name="Ishino K."/>
            <person name="Komine S."/>
            <person name="Tomita M."/>
            <person name="Blaxter M."/>
            <person name="Arakawa K."/>
        </authorList>
    </citation>
    <scope>NUCLEOTIDE SEQUENCE [LARGE SCALE GENOMIC DNA]</scope>
    <source>
        <strain evidence="5">Z151</strain>
    </source>
</reference>
<evidence type="ECO:0000259" key="3">
    <source>
        <dbReference type="Pfam" id="PF07910"/>
    </source>
</evidence>
<organism evidence="4 5">
    <name type="scientific">Hypsibius exemplaris</name>
    <name type="common">Freshwater tardigrade</name>
    <dbReference type="NCBI Taxonomy" id="2072580"/>
    <lineage>
        <taxon>Eukaryota</taxon>
        <taxon>Metazoa</taxon>
        <taxon>Ecdysozoa</taxon>
        <taxon>Tardigrada</taxon>
        <taxon>Eutardigrada</taxon>
        <taxon>Parachela</taxon>
        <taxon>Hypsibioidea</taxon>
        <taxon>Hypsibiidae</taxon>
        <taxon>Hypsibius</taxon>
    </lineage>
</organism>
<comment type="similarity">
    <text evidence="1">Belongs to the peptidase C78 family.</text>
</comment>
<dbReference type="Pfam" id="PF07910">
    <property type="entry name" value="Peptidase_C78"/>
    <property type="match status" value="1"/>
</dbReference>
<dbReference type="PANTHER" id="PTHR48153">
    <property type="entry name" value="UFM1-SPECIFIC PROTEASE 2"/>
    <property type="match status" value="1"/>
</dbReference>
<keyword evidence="2" id="KW-0378">Hydrolase</keyword>
<dbReference type="EMBL" id="MTYJ01000158">
    <property type="protein sequence ID" value="OQV11916.1"/>
    <property type="molecule type" value="Genomic_DNA"/>
</dbReference>
<evidence type="ECO:0000313" key="5">
    <source>
        <dbReference type="Proteomes" id="UP000192578"/>
    </source>
</evidence>
<protein>
    <submittedName>
        <fullName evidence="4">Ufm1-specific protease 2</fullName>
    </submittedName>
</protein>
<dbReference type="PANTHER" id="PTHR48153:SF2">
    <property type="entry name" value="UFM1-SPECIFIC PROTEASE 2"/>
    <property type="match status" value="1"/>
</dbReference>
<proteinExistence type="inferred from homology"/>
<dbReference type="OrthoDB" id="417506at2759"/>
<accession>A0A1W0W9N2</accession>
<keyword evidence="4" id="KW-0645">Protease</keyword>
<feature type="domain" description="UFSP1/2/DUB catalytic" evidence="3">
    <location>
        <begin position="455"/>
        <end position="635"/>
    </location>
</feature>
<dbReference type="GO" id="GO:0071567">
    <property type="term" value="F:deUFMylase activity"/>
    <property type="evidence" value="ECO:0007669"/>
    <property type="project" value="TreeGrafter"/>
</dbReference>
<dbReference type="GO" id="GO:0006508">
    <property type="term" value="P:proteolysis"/>
    <property type="evidence" value="ECO:0007669"/>
    <property type="project" value="UniProtKB-KW"/>
</dbReference>
<evidence type="ECO:0000256" key="1">
    <source>
        <dbReference type="ARBA" id="ARBA00008552"/>
    </source>
</evidence>
<evidence type="ECO:0000256" key="2">
    <source>
        <dbReference type="ARBA" id="ARBA00022801"/>
    </source>
</evidence>
<name>A0A1W0W9N2_HYPEX</name>
<dbReference type="AlphaFoldDB" id="A0A1W0W9N2"/>
<sequence length="642" mass="70853">MNVLLSQNLLKHLERLATKSAPCPRAHGILYGLETSAEIVLLMCAFFEDTILTDSVALQAFLEQNHQTLPTGLDPVGVVVLSNLSQSPNNHAGFVEALRTLFTLHPKRQDLVLLSVAQKNLSGSDDDHSASLVTTGQRLERTNVSPTSLVDVPVAVKTNEWLQRCYSCFHLNAQLDSALTPIHSKHGALKALELKLLELQVENKEDFAYGLQENSLFLLPSIPSLVVPAAGFVAGSMHAQTRIPDCLSILAKKRDKAAAKVEGAKRLPFLLSDATAGVLPNEPIALKLFYNASNGKSQHGSSPLLTIGQGSTHLIRFCLDTYLFLSNETSLAELVEAADLAKKRRLAGMVDFLRQSTAAKLKSDEISGLPIPYNIVNGPNLLTLYVGANGDYDSSFDELYDRFGYDRSAPVLRKEASLRSLQLLSRKNLLNVGDRLIAQHSKFLSESSSWDQFGVQGAYTYHHYKQDRFDDDGWGCAYRSLQTLYSWFKLQGFTDTPIPNHEQIQRLLVEIKDREKSLIGSRQWIGATEIARALEHLLQVQCRIVFVPSGRDLGPAFAALKTHFETEGTPVMIGGGVYAYTIGGVAVNRTTGEVKALVIDPHYVGDDDLDLVLKKNGVAWKTPDFWDQNAFFNLCCPLRPKL</sequence>